<keyword evidence="2" id="KW-1185">Reference proteome</keyword>
<comment type="caution">
    <text evidence="1">The sequence shown here is derived from an EMBL/GenBank/DDBJ whole genome shotgun (WGS) entry which is preliminary data.</text>
</comment>
<dbReference type="AlphaFoldDB" id="A0A5B7EZY4"/>
<name>A0A5B7EZY4_PORTR</name>
<gene>
    <name evidence="1" type="ORF">E2C01_032067</name>
</gene>
<dbReference type="EMBL" id="VSRR010004102">
    <property type="protein sequence ID" value="MPC38558.1"/>
    <property type="molecule type" value="Genomic_DNA"/>
</dbReference>
<dbReference type="Proteomes" id="UP000324222">
    <property type="component" value="Unassembled WGS sequence"/>
</dbReference>
<protein>
    <submittedName>
        <fullName evidence="1">Uncharacterized protein</fullName>
    </submittedName>
</protein>
<evidence type="ECO:0000313" key="2">
    <source>
        <dbReference type="Proteomes" id="UP000324222"/>
    </source>
</evidence>
<evidence type="ECO:0000313" key="1">
    <source>
        <dbReference type="EMBL" id="MPC38558.1"/>
    </source>
</evidence>
<reference evidence="1 2" key="1">
    <citation type="submission" date="2019-05" db="EMBL/GenBank/DDBJ databases">
        <title>Another draft genome of Portunus trituberculatus and its Hox gene families provides insights of decapod evolution.</title>
        <authorList>
            <person name="Jeong J.-H."/>
            <person name="Song I."/>
            <person name="Kim S."/>
            <person name="Choi T."/>
            <person name="Kim D."/>
            <person name="Ryu S."/>
            <person name="Kim W."/>
        </authorList>
    </citation>
    <scope>NUCLEOTIDE SEQUENCE [LARGE SCALE GENOMIC DNA]</scope>
    <source>
        <tissue evidence="1">Muscle</tissue>
    </source>
</reference>
<proteinExistence type="predicted"/>
<sequence>MEPEGLWSRCSGVWSSSVLPEGRVQGRAGSVCSHHTEPHTSLNYSIRNNEAAEGGGDVVDGGWTGVTV</sequence>
<organism evidence="1 2">
    <name type="scientific">Portunus trituberculatus</name>
    <name type="common">Swimming crab</name>
    <name type="synonym">Neptunus trituberculatus</name>
    <dbReference type="NCBI Taxonomy" id="210409"/>
    <lineage>
        <taxon>Eukaryota</taxon>
        <taxon>Metazoa</taxon>
        <taxon>Ecdysozoa</taxon>
        <taxon>Arthropoda</taxon>
        <taxon>Crustacea</taxon>
        <taxon>Multicrustacea</taxon>
        <taxon>Malacostraca</taxon>
        <taxon>Eumalacostraca</taxon>
        <taxon>Eucarida</taxon>
        <taxon>Decapoda</taxon>
        <taxon>Pleocyemata</taxon>
        <taxon>Brachyura</taxon>
        <taxon>Eubrachyura</taxon>
        <taxon>Portunoidea</taxon>
        <taxon>Portunidae</taxon>
        <taxon>Portuninae</taxon>
        <taxon>Portunus</taxon>
    </lineage>
</organism>
<accession>A0A5B7EZY4</accession>